<accession>A0AAP0EP09</accession>
<keyword evidence="2" id="KW-1185">Reference proteome</keyword>
<gene>
    <name evidence="1" type="ORF">Sjap_022266</name>
</gene>
<organism evidence="1 2">
    <name type="scientific">Stephania japonica</name>
    <dbReference type="NCBI Taxonomy" id="461633"/>
    <lineage>
        <taxon>Eukaryota</taxon>
        <taxon>Viridiplantae</taxon>
        <taxon>Streptophyta</taxon>
        <taxon>Embryophyta</taxon>
        <taxon>Tracheophyta</taxon>
        <taxon>Spermatophyta</taxon>
        <taxon>Magnoliopsida</taxon>
        <taxon>Ranunculales</taxon>
        <taxon>Menispermaceae</taxon>
        <taxon>Menispermoideae</taxon>
        <taxon>Cissampelideae</taxon>
        <taxon>Stephania</taxon>
    </lineage>
</organism>
<dbReference type="AlphaFoldDB" id="A0AAP0EP09"/>
<protein>
    <submittedName>
        <fullName evidence="1">Uncharacterized protein</fullName>
    </submittedName>
</protein>
<evidence type="ECO:0000313" key="2">
    <source>
        <dbReference type="Proteomes" id="UP001417504"/>
    </source>
</evidence>
<proteinExistence type="predicted"/>
<evidence type="ECO:0000313" key="1">
    <source>
        <dbReference type="EMBL" id="KAK9096769.1"/>
    </source>
</evidence>
<reference evidence="1 2" key="1">
    <citation type="submission" date="2024-01" db="EMBL/GenBank/DDBJ databases">
        <title>Genome assemblies of Stephania.</title>
        <authorList>
            <person name="Yang L."/>
        </authorList>
    </citation>
    <scope>NUCLEOTIDE SEQUENCE [LARGE SCALE GENOMIC DNA]</scope>
    <source>
        <strain evidence="1">QJT</strain>
        <tissue evidence="1">Leaf</tissue>
    </source>
</reference>
<sequence length="66" mass="7546">MTCSCCVRCNGDSFSGFQQISEFLWGHSFLNVVSELKYVLNKLKIGSLLKRFAVNISIFFLDFFVP</sequence>
<dbReference type="Proteomes" id="UP001417504">
    <property type="component" value="Unassembled WGS sequence"/>
</dbReference>
<dbReference type="EMBL" id="JBBNAE010000009">
    <property type="protein sequence ID" value="KAK9096769.1"/>
    <property type="molecule type" value="Genomic_DNA"/>
</dbReference>
<name>A0AAP0EP09_9MAGN</name>
<comment type="caution">
    <text evidence="1">The sequence shown here is derived from an EMBL/GenBank/DDBJ whole genome shotgun (WGS) entry which is preliminary data.</text>
</comment>